<dbReference type="PANTHER" id="PTHR48081">
    <property type="entry name" value="AB HYDROLASE SUPERFAMILY PROTEIN C4A8.06C"/>
    <property type="match status" value="1"/>
</dbReference>
<dbReference type="Gene3D" id="3.40.50.1820">
    <property type="entry name" value="alpha/beta hydrolase"/>
    <property type="match status" value="1"/>
</dbReference>
<dbReference type="InterPro" id="IPR013094">
    <property type="entry name" value="AB_hydrolase_3"/>
</dbReference>
<dbReference type="InterPro" id="IPR050300">
    <property type="entry name" value="GDXG_lipolytic_enzyme"/>
</dbReference>
<reference evidence="5 6" key="1">
    <citation type="submission" date="2023-01" db="EMBL/GenBank/DDBJ databases">
        <title>Analysis of 21 Apiospora genomes using comparative genomics revels a genus with tremendous synthesis potential of carbohydrate active enzymes and secondary metabolites.</title>
        <authorList>
            <person name="Sorensen T."/>
        </authorList>
    </citation>
    <scope>NUCLEOTIDE SEQUENCE [LARGE SCALE GENOMIC DNA]</scope>
    <source>
        <strain evidence="5 6">CBS 135458</strain>
    </source>
</reference>
<keyword evidence="6" id="KW-1185">Reference proteome</keyword>
<protein>
    <recommendedName>
        <fullName evidence="7">Alpha/beta hydrolase fold-3 domain-containing protein</fullName>
    </recommendedName>
</protein>
<sequence>MASQPYLDPMNQGFADLAATLPLDELSPEELRESLGKLNEHEKLPGVDRNMIQTPAANGTETWIYTPKGPKAHSRTSSTSTEAVSCISFYDSIATDLVLRTGYAVVFPEYKLAPEAAKWPEQQEQCFEVLEWVIQNGTCHNLVPDKFALMADSAGGLLIFNMNVMAQQKGLPVPYNVLLGPVASLYYRRQPPPSRYECWDGPFLKVALMQWFVDVYAPTGTVDRASELASPSANMSDAVAAQFAPTLIVTSSADVLRDEGKALGERLQRAGRDVAVLRAHGQVHVAAVINMVRGGPTPKMVMTLIVAALKQRLGSVARKHLHKATLAMPSESFTMATSISSVCGLPMRGAYAAAGSAQDAAFVRVRWKQARFAPRAEASVSPDRKVRAQKGPAAVGRGPIPVPPAYRRSPYTILRQRR</sequence>
<evidence type="ECO:0000259" key="3">
    <source>
        <dbReference type="Pfam" id="PF07859"/>
    </source>
</evidence>
<dbReference type="SUPFAM" id="SSF53474">
    <property type="entry name" value="alpha/beta-Hydrolases"/>
    <property type="match status" value="1"/>
</dbReference>
<dbReference type="GeneID" id="92086160"/>
<dbReference type="PANTHER" id="PTHR48081:SF8">
    <property type="entry name" value="ALPHA_BETA HYDROLASE FOLD-3 DOMAIN-CONTAINING PROTEIN-RELATED"/>
    <property type="match status" value="1"/>
</dbReference>
<name>A0ABR1WUB7_9PEZI</name>
<evidence type="ECO:0000256" key="2">
    <source>
        <dbReference type="SAM" id="MobiDB-lite"/>
    </source>
</evidence>
<dbReference type="Pfam" id="PF08659">
    <property type="entry name" value="KR"/>
    <property type="match status" value="1"/>
</dbReference>
<gene>
    <name evidence="5" type="ORF">PG994_001688</name>
</gene>
<dbReference type="RefSeq" id="XP_066721238.1">
    <property type="nucleotide sequence ID" value="XM_066853097.1"/>
</dbReference>
<keyword evidence="1" id="KW-0378">Hydrolase</keyword>
<comment type="caution">
    <text evidence="5">The sequence shown here is derived from an EMBL/GenBank/DDBJ whole genome shotgun (WGS) entry which is preliminary data.</text>
</comment>
<evidence type="ECO:0000313" key="6">
    <source>
        <dbReference type="Proteomes" id="UP001480595"/>
    </source>
</evidence>
<evidence type="ECO:0000259" key="4">
    <source>
        <dbReference type="Pfam" id="PF08659"/>
    </source>
</evidence>
<evidence type="ECO:0000256" key="1">
    <source>
        <dbReference type="ARBA" id="ARBA00022801"/>
    </source>
</evidence>
<dbReference type="Pfam" id="PF07859">
    <property type="entry name" value="Abhydrolase_3"/>
    <property type="match status" value="1"/>
</dbReference>
<dbReference type="InterPro" id="IPR029058">
    <property type="entry name" value="AB_hydrolase_fold"/>
</dbReference>
<evidence type="ECO:0008006" key="7">
    <source>
        <dbReference type="Google" id="ProtNLM"/>
    </source>
</evidence>
<proteinExistence type="predicted"/>
<evidence type="ECO:0000313" key="5">
    <source>
        <dbReference type="EMBL" id="KAK8086714.1"/>
    </source>
</evidence>
<dbReference type="Proteomes" id="UP001480595">
    <property type="component" value="Unassembled WGS sequence"/>
</dbReference>
<accession>A0ABR1WUB7</accession>
<feature type="region of interest" description="Disordered" evidence="2">
    <location>
        <begin position="376"/>
        <end position="407"/>
    </location>
</feature>
<organism evidence="5 6">
    <name type="scientific">Apiospora phragmitis</name>
    <dbReference type="NCBI Taxonomy" id="2905665"/>
    <lineage>
        <taxon>Eukaryota</taxon>
        <taxon>Fungi</taxon>
        <taxon>Dikarya</taxon>
        <taxon>Ascomycota</taxon>
        <taxon>Pezizomycotina</taxon>
        <taxon>Sordariomycetes</taxon>
        <taxon>Xylariomycetidae</taxon>
        <taxon>Amphisphaeriales</taxon>
        <taxon>Apiosporaceae</taxon>
        <taxon>Apiospora</taxon>
    </lineage>
</organism>
<dbReference type="EMBL" id="JAQQWL010000002">
    <property type="protein sequence ID" value="KAK8086714.1"/>
    <property type="molecule type" value="Genomic_DNA"/>
</dbReference>
<feature type="domain" description="Alpha/beta hydrolase fold-3" evidence="3">
    <location>
        <begin position="88"/>
        <end position="286"/>
    </location>
</feature>
<dbReference type="InterPro" id="IPR013968">
    <property type="entry name" value="PKS_KR"/>
</dbReference>
<feature type="domain" description="Ketoreductase (KR)" evidence="4">
    <location>
        <begin position="318"/>
        <end position="367"/>
    </location>
</feature>